<feature type="transmembrane region" description="Helical" evidence="16">
    <location>
        <begin position="7"/>
        <end position="27"/>
    </location>
</feature>
<feature type="transmembrane region" description="Helical" evidence="16">
    <location>
        <begin position="315"/>
        <end position="337"/>
    </location>
</feature>
<dbReference type="FunFam" id="1.20.1730.10:FF:000002">
    <property type="entry name" value="Sodium/proline symporter"/>
    <property type="match status" value="1"/>
</dbReference>
<dbReference type="OrthoDB" id="9789704at2"/>
<evidence type="ECO:0000256" key="7">
    <source>
        <dbReference type="ARBA" id="ARBA00022989"/>
    </source>
</evidence>
<evidence type="ECO:0000313" key="18">
    <source>
        <dbReference type="Proteomes" id="UP000199058"/>
    </source>
</evidence>
<dbReference type="RefSeq" id="WP_091965051.1">
    <property type="nucleotide sequence ID" value="NZ_FOLH01000008.1"/>
</dbReference>
<evidence type="ECO:0000256" key="9">
    <source>
        <dbReference type="ARBA" id="ARBA00023065"/>
    </source>
</evidence>
<dbReference type="Gene3D" id="1.20.1730.10">
    <property type="entry name" value="Sodium/glucose cotransporter"/>
    <property type="match status" value="1"/>
</dbReference>
<dbReference type="NCBIfam" id="TIGR00813">
    <property type="entry name" value="sss"/>
    <property type="match status" value="1"/>
</dbReference>
<feature type="transmembrane region" description="Helical" evidence="16">
    <location>
        <begin position="402"/>
        <end position="421"/>
    </location>
</feature>
<feature type="transmembrane region" description="Helical" evidence="16">
    <location>
        <begin position="456"/>
        <end position="473"/>
    </location>
</feature>
<keyword evidence="8 16" id="KW-0915">Sodium</keyword>
<keyword evidence="4" id="KW-1003">Cell membrane</keyword>
<evidence type="ECO:0000256" key="5">
    <source>
        <dbReference type="ARBA" id="ARBA00022692"/>
    </source>
</evidence>
<evidence type="ECO:0000256" key="4">
    <source>
        <dbReference type="ARBA" id="ARBA00022475"/>
    </source>
</evidence>
<dbReference type="GO" id="GO:0005886">
    <property type="term" value="C:plasma membrane"/>
    <property type="evidence" value="ECO:0007669"/>
    <property type="project" value="UniProtKB-SubCell"/>
</dbReference>
<dbReference type="InterPro" id="IPR050277">
    <property type="entry name" value="Sodium:Solute_Symporter"/>
</dbReference>
<evidence type="ECO:0000256" key="14">
    <source>
        <dbReference type="ARBA" id="ARBA00082709"/>
    </source>
</evidence>
<feature type="transmembrane region" description="Helical" evidence="16">
    <location>
        <begin position="426"/>
        <end position="444"/>
    </location>
</feature>
<evidence type="ECO:0000256" key="13">
    <source>
        <dbReference type="ARBA" id="ARBA00067214"/>
    </source>
</evidence>
<feature type="transmembrane region" description="Helical" evidence="16">
    <location>
        <begin position="237"/>
        <end position="257"/>
    </location>
</feature>
<comment type="similarity">
    <text evidence="2 15">Belongs to the sodium:solute symporter (SSF) (TC 2.A.21) family.</text>
</comment>
<feature type="transmembrane region" description="Helical" evidence="16">
    <location>
        <begin position="125"/>
        <end position="143"/>
    </location>
</feature>
<name>A0A1I1JSM3_9GAMM</name>
<feature type="transmembrane region" description="Helical" evidence="16">
    <location>
        <begin position="68"/>
        <end position="93"/>
    </location>
</feature>
<keyword evidence="5 16" id="KW-0812">Transmembrane</keyword>
<feature type="transmembrane region" description="Helical" evidence="16">
    <location>
        <begin position="163"/>
        <end position="184"/>
    </location>
</feature>
<keyword evidence="16" id="KW-0997">Cell inner membrane</keyword>
<keyword evidence="16" id="KW-0029">Amino-acid transport</keyword>
<keyword evidence="18" id="KW-1185">Reference proteome</keyword>
<dbReference type="PROSITE" id="PS00456">
    <property type="entry name" value="NA_SOLUT_SYMP_1"/>
    <property type="match status" value="1"/>
</dbReference>
<dbReference type="PANTHER" id="PTHR48086:SF3">
    <property type="entry name" value="SODIUM_PROLINE SYMPORTER"/>
    <property type="match status" value="1"/>
</dbReference>
<feature type="transmembrane region" description="Helical" evidence="16">
    <location>
        <begin position="196"/>
        <end position="217"/>
    </location>
</feature>
<dbReference type="GO" id="GO:0031402">
    <property type="term" value="F:sodium ion binding"/>
    <property type="evidence" value="ECO:0007669"/>
    <property type="project" value="UniProtKB-UniRule"/>
</dbReference>
<keyword evidence="11 16" id="KW-0739">Sodium transport</keyword>
<dbReference type="PANTHER" id="PTHR48086">
    <property type="entry name" value="SODIUM/PROLINE SYMPORTER-RELATED"/>
    <property type="match status" value="1"/>
</dbReference>
<dbReference type="Pfam" id="PF00474">
    <property type="entry name" value="SSF"/>
    <property type="match status" value="1"/>
</dbReference>
<dbReference type="GO" id="GO:0015193">
    <property type="term" value="F:L-proline transmembrane transporter activity"/>
    <property type="evidence" value="ECO:0007669"/>
    <property type="project" value="TreeGrafter"/>
</dbReference>
<evidence type="ECO:0000313" key="17">
    <source>
        <dbReference type="EMBL" id="SFC49528.1"/>
    </source>
</evidence>
<organism evidence="17 18">
    <name type="scientific">Marinospirillum celere</name>
    <dbReference type="NCBI Taxonomy" id="1122252"/>
    <lineage>
        <taxon>Bacteria</taxon>
        <taxon>Pseudomonadati</taxon>
        <taxon>Pseudomonadota</taxon>
        <taxon>Gammaproteobacteria</taxon>
        <taxon>Oceanospirillales</taxon>
        <taxon>Oceanospirillaceae</taxon>
        <taxon>Marinospirillum</taxon>
    </lineage>
</organism>
<accession>A0A1I1JSM3</accession>
<dbReference type="InterPro" id="IPR018212">
    <property type="entry name" value="Na/solute_symporter_CS"/>
</dbReference>
<dbReference type="InterPro" id="IPR038377">
    <property type="entry name" value="Na/Glc_symporter_sf"/>
</dbReference>
<comment type="function">
    <text evidence="16">Catalyzes the sodium-dependent uptake of extracellular L-proline.</text>
</comment>
<evidence type="ECO:0000256" key="3">
    <source>
        <dbReference type="ARBA" id="ARBA00022448"/>
    </source>
</evidence>
<gene>
    <name evidence="17" type="ORF">SAMN05660443_2852</name>
</gene>
<dbReference type="CDD" id="cd11475">
    <property type="entry name" value="SLC5sbd_PutP"/>
    <property type="match status" value="1"/>
</dbReference>
<dbReference type="GO" id="GO:0015824">
    <property type="term" value="P:proline transport"/>
    <property type="evidence" value="ECO:0007669"/>
    <property type="project" value="UniProtKB-UniRule"/>
</dbReference>
<evidence type="ECO:0000256" key="10">
    <source>
        <dbReference type="ARBA" id="ARBA00023136"/>
    </source>
</evidence>
<dbReference type="PROSITE" id="PS50283">
    <property type="entry name" value="NA_SOLUT_SYMP_3"/>
    <property type="match status" value="1"/>
</dbReference>
<evidence type="ECO:0000256" key="15">
    <source>
        <dbReference type="RuleBase" id="RU362091"/>
    </source>
</evidence>
<evidence type="ECO:0000256" key="16">
    <source>
        <dbReference type="RuleBase" id="RU366012"/>
    </source>
</evidence>
<reference evidence="17 18" key="1">
    <citation type="submission" date="2016-10" db="EMBL/GenBank/DDBJ databases">
        <authorList>
            <person name="de Groot N.N."/>
        </authorList>
    </citation>
    <scope>NUCLEOTIDE SEQUENCE [LARGE SCALE GENOMIC DNA]</scope>
    <source>
        <strain evidence="17 18">DSM 18438</strain>
    </source>
</reference>
<proteinExistence type="inferred from homology"/>
<keyword evidence="9 16" id="KW-0406">Ion transport</keyword>
<dbReference type="EMBL" id="FOLH01000008">
    <property type="protein sequence ID" value="SFC49528.1"/>
    <property type="molecule type" value="Genomic_DNA"/>
</dbReference>
<keyword evidence="6 16" id="KW-0769">Symport</keyword>
<evidence type="ECO:0000256" key="2">
    <source>
        <dbReference type="ARBA" id="ARBA00006434"/>
    </source>
</evidence>
<feature type="transmembrane region" description="Helical" evidence="16">
    <location>
        <begin position="278"/>
        <end position="303"/>
    </location>
</feature>
<keyword evidence="7 16" id="KW-1133">Transmembrane helix</keyword>
<dbReference type="AlphaFoldDB" id="A0A1I1JSM3"/>
<comment type="catalytic activity">
    <reaction evidence="12">
        <text>L-proline(in) + Na(+)(in) = L-proline(out) + Na(+)(out)</text>
        <dbReference type="Rhea" id="RHEA:28967"/>
        <dbReference type="ChEBI" id="CHEBI:29101"/>
        <dbReference type="ChEBI" id="CHEBI:60039"/>
    </reaction>
</comment>
<evidence type="ECO:0000256" key="1">
    <source>
        <dbReference type="ARBA" id="ARBA00004651"/>
    </source>
</evidence>
<feature type="transmembrane region" description="Helical" evidence="16">
    <location>
        <begin position="370"/>
        <end position="390"/>
    </location>
</feature>
<evidence type="ECO:0000256" key="8">
    <source>
        <dbReference type="ARBA" id="ARBA00023053"/>
    </source>
</evidence>
<dbReference type="STRING" id="1122252.SAMN05660443_2852"/>
<dbReference type="InterPro" id="IPR011851">
    <property type="entry name" value="Na/Pro_symporter"/>
</dbReference>
<evidence type="ECO:0000256" key="12">
    <source>
        <dbReference type="ARBA" id="ARBA00033708"/>
    </source>
</evidence>
<comment type="subcellular location">
    <subcellularLocation>
        <location evidence="16">Cell inner membrane</location>
        <topology evidence="16">Multi-pass membrane protein</topology>
    </subcellularLocation>
    <subcellularLocation>
        <location evidence="1">Cell membrane</location>
        <topology evidence="1">Multi-pass membrane protein</topology>
    </subcellularLocation>
</comment>
<protein>
    <recommendedName>
        <fullName evidence="13 16">Sodium/proline symporter</fullName>
    </recommendedName>
    <alternativeName>
        <fullName evidence="14 16">Proline permease</fullName>
    </alternativeName>
</protein>
<sequence length="494" mass="52758">MIESNAAVGWTFIAYIAVILGIGWIAYQRTQNLSDYILGGRGLGPWSSALSAGASDMSGWLLLGLPGAAFAAGLSASWIAIGLLVGTWLNWLFMAPRLRVYSFKASDSLTLPEFLEQRFRDKTNMLRVVSALFILLFFLFYTSSGLVAGGKLFETVFGVNYQLAVLLGTLAVVSYTMFGGFLAVSWTDLLQGLMMAAALAIVPLWAMGELGGVNATFSSISDLNPNLLTWFSDETGTALTFIGIVSSVAWGLGYFGQPHILARFAAIKSAGHIPAARRIAVSWTALTLFSAMLIGLVGTVYIGEGLGDGETVFMVMVNALFHPVIAGILLAAILAAVMSTADSQLLVSSSALTEDFYKSIFRKDATQEELVRIGRIAVIVIALAAMLLAFNEDSTVLDLVSYAWAGFGATFGPVLLLSLFWRRSTALGAMAGIVIGDVTVVVWANLTGGIFDLYEIVPGFILAGIAMIVLSLVSPEPEQEILDEFDAVQEEVRG</sequence>
<dbReference type="NCBIfam" id="TIGR02121">
    <property type="entry name" value="Na_Pro_sym"/>
    <property type="match status" value="1"/>
</dbReference>
<keyword evidence="10 16" id="KW-0472">Membrane</keyword>
<evidence type="ECO:0000256" key="11">
    <source>
        <dbReference type="ARBA" id="ARBA00023201"/>
    </source>
</evidence>
<dbReference type="InterPro" id="IPR001734">
    <property type="entry name" value="Na/solute_symporter"/>
</dbReference>
<evidence type="ECO:0000256" key="6">
    <source>
        <dbReference type="ARBA" id="ARBA00022847"/>
    </source>
</evidence>
<dbReference type="GO" id="GO:0005298">
    <property type="term" value="F:proline:sodium symporter activity"/>
    <property type="evidence" value="ECO:0007669"/>
    <property type="project" value="UniProtKB-UniRule"/>
</dbReference>
<dbReference type="PROSITE" id="PS00457">
    <property type="entry name" value="NA_SOLUT_SYMP_2"/>
    <property type="match status" value="1"/>
</dbReference>
<dbReference type="Proteomes" id="UP000199058">
    <property type="component" value="Unassembled WGS sequence"/>
</dbReference>
<keyword evidence="3 16" id="KW-0813">Transport</keyword>